<dbReference type="Proteomes" id="UP000029646">
    <property type="component" value="Unassembled WGS sequence"/>
</dbReference>
<evidence type="ECO:0000313" key="3">
    <source>
        <dbReference type="EMBL" id="GAL89155.1"/>
    </source>
</evidence>
<dbReference type="EMBL" id="BBNY01000005">
    <property type="protein sequence ID" value="GAL89155.1"/>
    <property type="molecule type" value="Genomic_DNA"/>
</dbReference>
<evidence type="ECO:0000313" key="4">
    <source>
        <dbReference type="Proteomes" id="UP000029641"/>
    </source>
</evidence>
<evidence type="ECO:0000313" key="5">
    <source>
        <dbReference type="Proteomes" id="UP000030184"/>
    </source>
</evidence>
<organism evidence="1 4">
    <name type="scientific">Jejuia pallidilutea</name>
    <dbReference type="NCBI Taxonomy" id="504487"/>
    <lineage>
        <taxon>Bacteria</taxon>
        <taxon>Pseudomonadati</taxon>
        <taxon>Bacteroidota</taxon>
        <taxon>Flavobacteriia</taxon>
        <taxon>Flavobacteriales</taxon>
        <taxon>Flavobacteriaceae</taxon>
        <taxon>Jejuia</taxon>
    </lineage>
</organism>
<gene>
    <name evidence="1" type="ORF">JCM19301_3715</name>
    <name evidence="2" type="ORF">JCM19302_4038</name>
    <name evidence="3" type="ORF">JCM19538_2144</name>
</gene>
<name>A0A090VKF6_9FLAO</name>
<dbReference type="Proteomes" id="UP000029641">
    <property type="component" value="Unassembled WGS sequence"/>
</dbReference>
<dbReference type="EMBL" id="BBNS01000001">
    <property type="protein sequence ID" value="GAL69309.1"/>
    <property type="molecule type" value="Genomic_DNA"/>
</dbReference>
<protein>
    <submittedName>
        <fullName evidence="1">Uncharacterized protein</fullName>
    </submittedName>
</protein>
<dbReference type="EMBL" id="BBNR01000001">
    <property type="protein sequence ID" value="GAL65255.1"/>
    <property type="molecule type" value="Genomic_DNA"/>
</dbReference>
<comment type="caution">
    <text evidence="1">The sequence shown here is derived from an EMBL/GenBank/DDBJ whole genome shotgun (WGS) entry which is preliminary data.</text>
</comment>
<reference evidence="5" key="1">
    <citation type="journal article" date="2014" name="Genome Announc.">
        <title>Draft Genome Sequence of Marine Flavobacterium Jejuia pallidilutea Strain 11shimoA1 and Pigmentation Mutants.</title>
        <authorList>
            <person name="Takatani N."/>
            <person name="Nakanishi M."/>
            <person name="Meirelles P."/>
            <person name="Mino S."/>
            <person name="Suda W."/>
            <person name="Oshima K."/>
            <person name="Hattori M."/>
            <person name="Ohkuma M."/>
            <person name="Hosokawa M."/>
            <person name="Miyashita K."/>
            <person name="Thompson F.L."/>
            <person name="Niwa A."/>
            <person name="Sawabe T."/>
            <person name="Sawabe T."/>
        </authorList>
    </citation>
    <scope>NUCLEOTIDE SEQUENCE [LARGE SCALE GENOMIC DNA]</scope>
    <source>
        <strain evidence="5">JCM 19538</strain>
    </source>
</reference>
<dbReference type="AlphaFoldDB" id="A0A090VKF6"/>
<keyword evidence="5" id="KW-1185">Reference proteome</keyword>
<accession>A0A090VKF6</accession>
<sequence>MSEGNAQIKINEKKLLHIMCFLWNVMYSTGKLCPSRFQ</sequence>
<dbReference type="Proteomes" id="UP000030184">
    <property type="component" value="Unassembled WGS sequence"/>
</dbReference>
<evidence type="ECO:0000313" key="1">
    <source>
        <dbReference type="EMBL" id="GAL65255.1"/>
    </source>
</evidence>
<evidence type="ECO:0000313" key="2">
    <source>
        <dbReference type="EMBL" id="GAL69309.1"/>
    </source>
</evidence>
<dbReference type="STRING" id="504487.JCM19538_2144"/>
<proteinExistence type="predicted"/>